<name>A0A239N823_9ACTN</name>
<evidence type="ECO:0000313" key="2">
    <source>
        <dbReference type="Proteomes" id="UP000198280"/>
    </source>
</evidence>
<dbReference type="AlphaFoldDB" id="A0A239N823"/>
<evidence type="ECO:0000313" key="1">
    <source>
        <dbReference type="EMBL" id="SNT51056.1"/>
    </source>
</evidence>
<gene>
    <name evidence="1" type="ORF">SAMN05216252_13280</name>
</gene>
<protein>
    <submittedName>
        <fullName evidence="1">Uncharacterized protein</fullName>
    </submittedName>
</protein>
<reference evidence="1 2" key="1">
    <citation type="submission" date="2017-06" db="EMBL/GenBank/DDBJ databases">
        <authorList>
            <person name="Kim H.J."/>
            <person name="Triplett B.A."/>
        </authorList>
    </citation>
    <scope>NUCLEOTIDE SEQUENCE [LARGE SCALE GENOMIC DNA]</scope>
    <source>
        <strain evidence="1 2">CGMCC 4.1858</strain>
    </source>
</reference>
<organism evidence="1 2">
    <name type="scientific">Actinacidiphila glaucinigra</name>
    <dbReference type="NCBI Taxonomy" id="235986"/>
    <lineage>
        <taxon>Bacteria</taxon>
        <taxon>Bacillati</taxon>
        <taxon>Actinomycetota</taxon>
        <taxon>Actinomycetes</taxon>
        <taxon>Kitasatosporales</taxon>
        <taxon>Streptomycetaceae</taxon>
        <taxon>Actinacidiphila</taxon>
    </lineage>
</organism>
<dbReference type="EMBL" id="FZOF01000032">
    <property type="protein sequence ID" value="SNT51056.1"/>
    <property type="molecule type" value="Genomic_DNA"/>
</dbReference>
<accession>A0A239N823</accession>
<dbReference type="RefSeq" id="WP_089228461.1">
    <property type="nucleotide sequence ID" value="NZ_FZOF01000032.1"/>
</dbReference>
<keyword evidence="2" id="KW-1185">Reference proteome</keyword>
<sequence length="68" mass="7232">MTGSPDHRPDVSATALTLSAQAVALELRVIELRRELADVADRMIAVAEALDGLRASGLLPEQDPGEDH</sequence>
<dbReference type="Proteomes" id="UP000198280">
    <property type="component" value="Unassembled WGS sequence"/>
</dbReference>
<proteinExistence type="predicted"/>